<dbReference type="AlphaFoldDB" id="L2GR14"/>
<dbReference type="InParanoid" id="L2GR14"/>
<organism evidence="2 3">
    <name type="scientific">Vavraia culicis (isolate floridensis)</name>
    <name type="common">Microsporidian parasite</name>
    <dbReference type="NCBI Taxonomy" id="948595"/>
    <lineage>
        <taxon>Eukaryota</taxon>
        <taxon>Fungi</taxon>
        <taxon>Fungi incertae sedis</taxon>
        <taxon>Microsporidia</taxon>
        <taxon>Pleistophoridae</taxon>
        <taxon>Vavraia</taxon>
    </lineage>
</organism>
<dbReference type="RefSeq" id="XP_008075700.1">
    <property type="nucleotide sequence ID" value="XM_008077509.1"/>
</dbReference>
<keyword evidence="3" id="KW-1185">Reference proteome</keyword>
<evidence type="ECO:0000313" key="3">
    <source>
        <dbReference type="Proteomes" id="UP000011081"/>
    </source>
</evidence>
<reference evidence="3" key="1">
    <citation type="submission" date="2011-03" db="EMBL/GenBank/DDBJ databases">
        <title>The genome sequence of Vavraia culicis strain floridensis.</title>
        <authorList>
            <consortium name="The Broad Institute Genome Sequencing Platform"/>
            <person name="Cuomo C."/>
            <person name="Becnel J."/>
            <person name="Sanscrainte N."/>
            <person name="Young S.K."/>
            <person name="Zeng Q."/>
            <person name="Gargeya S."/>
            <person name="Fitzgerald M."/>
            <person name="Haas B."/>
            <person name="Abouelleil A."/>
            <person name="Alvarado L."/>
            <person name="Arachchi H.M."/>
            <person name="Berlin A."/>
            <person name="Chapman S.B."/>
            <person name="Gearin G."/>
            <person name="Goldberg J."/>
            <person name="Griggs A."/>
            <person name="Gujja S."/>
            <person name="Hansen M."/>
            <person name="Heiman D."/>
            <person name="Howarth C."/>
            <person name="Larimer J."/>
            <person name="Lui A."/>
            <person name="MacDonald P.J.P."/>
            <person name="McCowen C."/>
            <person name="Montmayeur A."/>
            <person name="Murphy C."/>
            <person name="Neiman D."/>
            <person name="Pearson M."/>
            <person name="Priest M."/>
            <person name="Roberts A."/>
            <person name="Saif S."/>
            <person name="Shea T."/>
            <person name="Sisk P."/>
            <person name="Stolte C."/>
            <person name="Sykes S."/>
            <person name="Wortman J."/>
            <person name="Nusbaum C."/>
            <person name="Birren B."/>
        </authorList>
    </citation>
    <scope>NUCLEOTIDE SEQUENCE [LARGE SCALE GENOMIC DNA]</scope>
    <source>
        <strain evidence="3">floridensis</strain>
    </source>
</reference>
<sequence>MTPTPFLLPYFLLSLHRQSAVLSYLRTRLLLTKHWQTTDNASTYFSDVTLRSPSNSSHTGDEYSEISRRVSKTSLPQLLAIVPPPRYMTPSPGNNDARTQLLGQGLTTSNRM</sequence>
<accession>L2GR14</accession>
<dbReference type="VEuPathDB" id="MicrosporidiaDB:VCUG_02690"/>
<evidence type="ECO:0000313" key="2">
    <source>
        <dbReference type="EMBL" id="ELA45822.1"/>
    </source>
</evidence>
<dbReference type="Proteomes" id="UP000011081">
    <property type="component" value="Unassembled WGS sequence"/>
</dbReference>
<name>L2GR14_VAVCU</name>
<dbReference type="GeneID" id="19880548"/>
<feature type="compositionally biased region" description="Polar residues" evidence="1">
    <location>
        <begin position="91"/>
        <end position="112"/>
    </location>
</feature>
<dbReference type="HOGENOM" id="CLU_2147773_0_0_1"/>
<protein>
    <submittedName>
        <fullName evidence="2">Uncharacterized protein</fullName>
    </submittedName>
</protein>
<feature type="region of interest" description="Disordered" evidence="1">
    <location>
        <begin position="82"/>
        <end position="112"/>
    </location>
</feature>
<dbReference type="EMBL" id="GL877557">
    <property type="protein sequence ID" value="ELA45822.1"/>
    <property type="molecule type" value="Genomic_DNA"/>
</dbReference>
<evidence type="ECO:0000256" key="1">
    <source>
        <dbReference type="SAM" id="MobiDB-lite"/>
    </source>
</evidence>
<gene>
    <name evidence="2" type="ORF">VCUG_02690</name>
</gene>
<proteinExistence type="predicted"/>